<dbReference type="SUPFAM" id="SSF54909">
    <property type="entry name" value="Dimeric alpha+beta barrel"/>
    <property type="match status" value="1"/>
</dbReference>
<name>A0ABW8MUG8_9BURK</name>
<comment type="caution">
    <text evidence="5">The sequence shown here is derived from an EMBL/GenBank/DDBJ whole genome shotgun (WGS) entry which is preliminary data.</text>
</comment>
<dbReference type="PROSITE" id="PS50956">
    <property type="entry name" value="HTH_ASNC_2"/>
    <property type="match status" value="1"/>
</dbReference>
<dbReference type="InterPro" id="IPR011008">
    <property type="entry name" value="Dimeric_a/b-barrel"/>
</dbReference>
<dbReference type="EMBL" id="JBIYDN010000034">
    <property type="protein sequence ID" value="MFK4447365.1"/>
    <property type="molecule type" value="Genomic_DNA"/>
</dbReference>
<reference evidence="5 6" key="1">
    <citation type="submission" date="2024-11" db="EMBL/GenBank/DDBJ databases">
        <title>Using genomics to understand microbial adaptation to soil warming.</title>
        <authorList>
            <person name="Deangelis K.M. PhD."/>
        </authorList>
    </citation>
    <scope>NUCLEOTIDE SEQUENCE [LARGE SCALE GENOMIC DNA]</scope>
    <source>
        <strain evidence="5 6">GAS97</strain>
    </source>
</reference>
<dbReference type="PRINTS" id="PR00033">
    <property type="entry name" value="HTHASNC"/>
</dbReference>
<sequence length="159" mass="17314">MDDLDWKLLEELQMDGRATFTALAKTVGLSVPAVTERVKRLEENGVIEGVAARVNSYKVGYQVTALIGITVAQPAKAKFTKVLEGIPEVLECYHVTGADSYVMKLAAKDVAHLEQLIGRINLYGETRTSIVMSTTIAPRPLLKPAAAQANRSRRSSGWS</sequence>
<keyword evidence="2" id="KW-0238">DNA-binding</keyword>
<dbReference type="PANTHER" id="PTHR30154:SF53">
    <property type="entry name" value="HTH-TYPE TRANSCRIPTIONAL REGULATOR LRPC"/>
    <property type="match status" value="1"/>
</dbReference>
<dbReference type="Pfam" id="PF13404">
    <property type="entry name" value="HTH_AsnC-type"/>
    <property type="match status" value="1"/>
</dbReference>
<dbReference type="PANTHER" id="PTHR30154">
    <property type="entry name" value="LEUCINE-RESPONSIVE REGULATORY PROTEIN"/>
    <property type="match status" value="1"/>
</dbReference>
<dbReference type="InterPro" id="IPR019887">
    <property type="entry name" value="Tscrpt_reg_AsnC/Lrp_C"/>
</dbReference>
<keyword evidence="1" id="KW-0805">Transcription regulation</keyword>
<evidence type="ECO:0000256" key="3">
    <source>
        <dbReference type="ARBA" id="ARBA00023163"/>
    </source>
</evidence>
<dbReference type="CDD" id="cd00090">
    <property type="entry name" value="HTH_ARSR"/>
    <property type="match status" value="1"/>
</dbReference>
<dbReference type="InterPro" id="IPR019885">
    <property type="entry name" value="Tscrpt_reg_HTH_AsnC-type_CS"/>
</dbReference>
<organism evidence="5 6">
    <name type="scientific">Caballeronia udeis</name>
    <dbReference type="NCBI Taxonomy" id="1232866"/>
    <lineage>
        <taxon>Bacteria</taxon>
        <taxon>Pseudomonadati</taxon>
        <taxon>Pseudomonadota</taxon>
        <taxon>Betaproteobacteria</taxon>
        <taxon>Burkholderiales</taxon>
        <taxon>Burkholderiaceae</taxon>
        <taxon>Caballeronia</taxon>
    </lineage>
</organism>
<dbReference type="InterPro" id="IPR019888">
    <property type="entry name" value="Tscrpt_reg_AsnC-like"/>
</dbReference>
<dbReference type="Proteomes" id="UP001620514">
    <property type="component" value="Unassembled WGS sequence"/>
</dbReference>
<evidence type="ECO:0000256" key="2">
    <source>
        <dbReference type="ARBA" id="ARBA00023125"/>
    </source>
</evidence>
<evidence type="ECO:0000313" key="6">
    <source>
        <dbReference type="Proteomes" id="UP001620514"/>
    </source>
</evidence>
<evidence type="ECO:0000259" key="4">
    <source>
        <dbReference type="PROSITE" id="PS50956"/>
    </source>
</evidence>
<proteinExistence type="predicted"/>
<feature type="domain" description="HTH asnC-type" evidence="4">
    <location>
        <begin position="1"/>
        <end position="62"/>
    </location>
</feature>
<evidence type="ECO:0000256" key="1">
    <source>
        <dbReference type="ARBA" id="ARBA00023015"/>
    </source>
</evidence>
<dbReference type="InterPro" id="IPR011991">
    <property type="entry name" value="ArsR-like_HTH"/>
</dbReference>
<dbReference type="InterPro" id="IPR036388">
    <property type="entry name" value="WH-like_DNA-bd_sf"/>
</dbReference>
<keyword evidence="6" id="KW-1185">Reference proteome</keyword>
<dbReference type="SMART" id="SM00344">
    <property type="entry name" value="HTH_ASNC"/>
    <property type="match status" value="1"/>
</dbReference>
<gene>
    <name evidence="5" type="ORF">ABH943_007401</name>
</gene>
<dbReference type="PROSITE" id="PS00519">
    <property type="entry name" value="HTH_ASNC_1"/>
    <property type="match status" value="1"/>
</dbReference>
<dbReference type="InterPro" id="IPR000485">
    <property type="entry name" value="AsnC-type_HTH_dom"/>
</dbReference>
<dbReference type="SUPFAM" id="SSF46785">
    <property type="entry name" value="Winged helix' DNA-binding domain"/>
    <property type="match status" value="1"/>
</dbReference>
<protein>
    <submittedName>
        <fullName evidence="5">Lrp/AsnC family leucine-responsive transcriptional regulator</fullName>
    </submittedName>
</protein>
<dbReference type="InterPro" id="IPR036390">
    <property type="entry name" value="WH_DNA-bd_sf"/>
</dbReference>
<dbReference type="RefSeq" id="WP_404612939.1">
    <property type="nucleotide sequence ID" value="NZ_JBIYDN010000034.1"/>
</dbReference>
<dbReference type="Pfam" id="PF01037">
    <property type="entry name" value="AsnC_trans_reg"/>
    <property type="match status" value="1"/>
</dbReference>
<accession>A0ABW8MUG8</accession>
<keyword evidence="3" id="KW-0804">Transcription</keyword>
<dbReference type="Gene3D" id="1.10.10.10">
    <property type="entry name" value="Winged helix-like DNA-binding domain superfamily/Winged helix DNA-binding domain"/>
    <property type="match status" value="1"/>
</dbReference>
<evidence type="ECO:0000313" key="5">
    <source>
        <dbReference type="EMBL" id="MFK4447365.1"/>
    </source>
</evidence>
<dbReference type="Gene3D" id="3.30.70.920">
    <property type="match status" value="1"/>
</dbReference>